<dbReference type="AlphaFoldDB" id="A0A392TKK1"/>
<feature type="region of interest" description="Disordered" evidence="1">
    <location>
        <begin position="41"/>
        <end position="61"/>
    </location>
</feature>
<reference evidence="2 3" key="1">
    <citation type="journal article" date="2018" name="Front. Plant Sci.">
        <title>Red Clover (Trifolium pratense) and Zigzag Clover (T. medium) - A Picture of Genomic Similarities and Differences.</title>
        <authorList>
            <person name="Dluhosova J."/>
            <person name="Istvanek J."/>
            <person name="Nedelnik J."/>
            <person name="Repkova J."/>
        </authorList>
    </citation>
    <scope>NUCLEOTIDE SEQUENCE [LARGE SCALE GENOMIC DNA]</scope>
    <source>
        <strain evidence="3">cv. 10/8</strain>
        <tissue evidence="2">Leaf</tissue>
    </source>
</reference>
<accession>A0A392TKK1</accession>
<organism evidence="2 3">
    <name type="scientific">Trifolium medium</name>
    <dbReference type="NCBI Taxonomy" id="97028"/>
    <lineage>
        <taxon>Eukaryota</taxon>
        <taxon>Viridiplantae</taxon>
        <taxon>Streptophyta</taxon>
        <taxon>Embryophyta</taxon>
        <taxon>Tracheophyta</taxon>
        <taxon>Spermatophyta</taxon>
        <taxon>Magnoliopsida</taxon>
        <taxon>eudicotyledons</taxon>
        <taxon>Gunneridae</taxon>
        <taxon>Pentapetalae</taxon>
        <taxon>rosids</taxon>
        <taxon>fabids</taxon>
        <taxon>Fabales</taxon>
        <taxon>Fabaceae</taxon>
        <taxon>Papilionoideae</taxon>
        <taxon>50 kb inversion clade</taxon>
        <taxon>NPAAA clade</taxon>
        <taxon>Hologalegina</taxon>
        <taxon>IRL clade</taxon>
        <taxon>Trifolieae</taxon>
        <taxon>Trifolium</taxon>
    </lineage>
</organism>
<sequence>MRTGTSRHVFDPEPERTLQKRLRARKLALQKVSTLKQRETLNTKTMGDIPPSRMTMRGYCKRTDNNQISSRWWED</sequence>
<name>A0A392TKK1_9FABA</name>
<evidence type="ECO:0000313" key="2">
    <source>
        <dbReference type="EMBL" id="MCI60465.1"/>
    </source>
</evidence>
<comment type="caution">
    <text evidence="2">The sequence shown here is derived from an EMBL/GenBank/DDBJ whole genome shotgun (WGS) entry which is preliminary data.</text>
</comment>
<evidence type="ECO:0000313" key="3">
    <source>
        <dbReference type="Proteomes" id="UP000265520"/>
    </source>
</evidence>
<evidence type="ECO:0000256" key="1">
    <source>
        <dbReference type="SAM" id="MobiDB-lite"/>
    </source>
</evidence>
<proteinExistence type="predicted"/>
<feature type="non-terminal residue" evidence="2">
    <location>
        <position position="75"/>
    </location>
</feature>
<keyword evidence="3" id="KW-1185">Reference proteome</keyword>
<dbReference type="Proteomes" id="UP000265520">
    <property type="component" value="Unassembled WGS sequence"/>
</dbReference>
<protein>
    <submittedName>
        <fullName evidence="2">Uncharacterized protein</fullName>
    </submittedName>
</protein>
<dbReference type="EMBL" id="LXQA010582023">
    <property type="protein sequence ID" value="MCI60465.1"/>
    <property type="molecule type" value="Genomic_DNA"/>
</dbReference>